<keyword evidence="2" id="KW-1185">Reference proteome</keyword>
<proteinExistence type="predicted"/>
<dbReference type="AlphaFoldDB" id="A0A2T9Y3J3"/>
<accession>A0A2T9Y3J3</accession>
<gene>
    <name evidence="1" type="ORF">BB559_006360</name>
</gene>
<protein>
    <submittedName>
        <fullName evidence="1">Uncharacterized protein</fullName>
    </submittedName>
</protein>
<sequence length="108" mass="13005">MARISTGRKYFYLPKIEQVQQMILRVDLTGEEEKEEWMDIHRLSETILMEREEYKKSDEYAEKVLAGCDFEKKIEEEKPSSLYLYGVVYLQGQEIRIYIDQYGNQYCI</sequence>
<organism evidence="1 2">
    <name type="scientific">Furculomyces boomerangus</name>
    <dbReference type="NCBI Taxonomy" id="61424"/>
    <lineage>
        <taxon>Eukaryota</taxon>
        <taxon>Fungi</taxon>
        <taxon>Fungi incertae sedis</taxon>
        <taxon>Zoopagomycota</taxon>
        <taxon>Kickxellomycotina</taxon>
        <taxon>Harpellomycetes</taxon>
        <taxon>Harpellales</taxon>
        <taxon>Harpellaceae</taxon>
        <taxon>Furculomyces</taxon>
    </lineage>
</organism>
<dbReference type="EMBL" id="MBFT01000829">
    <property type="protein sequence ID" value="PVU86877.1"/>
    <property type="molecule type" value="Genomic_DNA"/>
</dbReference>
<comment type="caution">
    <text evidence="1">The sequence shown here is derived from an EMBL/GenBank/DDBJ whole genome shotgun (WGS) entry which is preliminary data.</text>
</comment>
<evidence type="ECO:0000313" key="2">
    <source>
        <dbReference type="Proteomes" id="UP000245699"/>
    </source>
</evidence>
<reference evidence="1 2" key="1">
    <citation type="journal article" date="2018" name="MBio">
        <title>Comparative Genomics Reveals the Core Gene Toolbox for the Fungus-Insect Symbiosis.</title>
        <authorList>
            <person name="Wang Y."/>
            <person name="Stata M."/>
            <person name="Wang W."/>
            <person name="Stajich J.E."/>
            <person name="White M.M."/>
            <person name="Moncalvo J.M."/>
        </authorList>
    </citation>
    <scope>NUCLEOTIDE SEQUENCE [LARGE SCALE GENOMIC DNA]</scope>
    <source>
        <strain evidence="1 2">AUS-77-4</strain>
    </source>
</reference>
<evidence type="ECO:0000313" key="1">
    <source>
        <dbReference type="EMBL" id="PVU86877.1"/>
    </source>
</evidence>
<name>A0A2T9Y3J3_9FUNG</name>
<dbReference type="Proteomes" id="UP000245699">
    <property type="component" value="Unassembled WGS sequence"/>
</dbReference>